<dbReference type="Proteomes" id="UP000076584">
    <property type="component" value="Unassembled WGS sequence"/>
</dbReference>
<evidence type="ECO:0000256" key="1">
    <source>
        <dbReference type="ARBA" id="ARBA00007905"/>
    </source>
</evidence>
<dbReference type="PANTHER" id="PTHR43364">
    <property type="entry name" value="NADH-SPECIFIC METHYLGLYOXAL REDUCTASE-RELATED"/>
    <property type="match status" value="1"/>
</dbReference>
<keyword evidence="2" id="KW-0521">NADP</keyword>
<evidence type="ECO:0000313" key="5">
    <source>
        <dbReference type="EMBL" id="KZL75078.1"/>
    </source>
</evidence>
<dbReference type="GO" id="GO:0016491">
    <property type="term" value="F:oxidoreductase activity"/>
    <property type="evidence" value="ECO:0007669"/>
    <property type="project" value="UniProtKB-KW"/>
</dbReference>
<comment type="caution">
    <text evidence="5">The sequence shown here is derived from an EMBL/GenBank/DDBJ whole genome shotgun (WGS) entry which is preliminary data.</text>
</comment>
<comment type="similarity">
    <text evidence="1">Belongs to the aldo/keto reductase family.</text>
</comment>
<name>A0A166VXV3_COLIC</name>
<protein>
    <submittedName>
        <fullName evidence="5">Aldo-keto reductase</fullName>
    </submittedName>
</protein>
<keyword evidence="3" id="KW-0560">Oxidoreductase</keyword>
<dbReference type="InterPro" id="IPR050523">
    <property type="entry name" value="AKR_Detox_Biosynth"/>
</dbReference>
<dbReference type="SUPFAM" id="SSF51430">
    <property type="entry name" value="NAD(P)-linked oxidoreductase"/>
    <property type="match status" value="1"/>
</dbReference>
<gene>
    <name evidence="5" type="ORF">CI238_11123</name>
</gene>
<dbReference type="FunFam" id="3.20.20.100:FF:000004">
    <property type="entry name" value="Oxidoreductase, aldo/keto reductase"/>
    <property type="match status" value="1"/>
</dbReference>
<dbReference type="InterPro" id="IPR023210">
    <property type="entry name" value="NADP_OxRdtase_dom"/>
</dbReference>
<evidence type="ECO:0000256" key="3">
    <source>
        <dbReference type="ARBA" id="ARBA00023002"/>
    </source>
</evidence>
<proteinExistence type="inferred from homology"/>
<dbReference type="EMBL" id="LFIW01002312">
    <property type="protein sequence ID" value="KZL75078.1"/>
    <property type="molecule type" value="Genomic_DNA"/>
</dbReference>
<dbReference type="GO" id="GO:0005829">
    <property type="term" value="C:cytosol"/>
    <property type="evidence" value="ECO:0007669"/>
    <property type="project" value="UniProtKB-ARBA"/>
</dbReference>
<dbReference type="AlphaFoldDB" id="A0A166VXV3"/>
<feature type="domain" description="NADP-dependent oxidoreductase" evidence="4">
    <location>
        <begin position="35"/>
        <end position="347"/>
    </location>
</feature>
<dbReference type="STRING" id="1573173.A0A166VXV3"/>
<sequence>MSAPPVPTSLQNSLDATKVEYVNLGTSGLKVSVPILGGMSLGSSEWQNWVLDEEESFEILKAAYDRGINTWDTANMYSNGVSEEVIGKAIKKYNIPREKLVLMTKCAMYVGEETSMFAPMYTHQLGQSKDYVNQGGLSRKTIFKAVDDALARLGSTYIDLFQIHRFDPTTPVEETMKALHDLVQAGKILYIGASSMWATQFAQMQFVAEKNGWTKFVSMQNFYNLVYREEEREMNRFCKETGVGLIPWSPLFGGALARPLKAEKVSTRSQIKGIMNPSLTEADENIIRRVEEVAEKKGWSMSHVALAWIRSKGGVPITGFNSVKRIDEVGELYGKTLTEDEVKYLEEPYIPKNIVGHY</sequence>
<keyword evidence="6" id="KW-1185">Reference proteome</keyword>
<dbReference type="Pfam" id="PF00248">
    <property type="entry name" value="Aldo_ket_red"/>
    <property type="match status" value="1"/>
</dbReference>
<dbReference type="CDD" id="cd19079">
    <property type="entry name" value="AKR_EcYajO-like"/>
    <property type="match status" value="1"/>
</dbReference>
<dbReference type="InterPro" id="IPR036812">
    <property type="entry name" value="NAD(P)_OxRdtase_dom_sf"/>
</dbReference>
<evidence type="ECO:0000259" key="4">
    <source>
        <dbReference type="Pfam" id="PF00248"/>
    </source>
</evidence>
<dbReference type="Gene3D" id="3.20.20.100">
    <property type="entry name" value="NADP-dependent oxidoreductase domain"/>
    <property type="match status" value="1"/>
</dbReference>
<evidence type="ECO:0000313" key="6">
    <source>
        <dbReference type="Proteomes" id="UP000076584"/>
    </source>
</evidence>
<reference evidence="5 6" key="1">
    <citation type="submission" date="2015-06" db="EMBL/GenBank/DDBJ databases">
        <title>Survival trade-offs in plant roots during colonization by closely related pathogenic and mutualistic fungi.</title>
        <authorList>
            <person name="Hacquard S."/>
            <person name="Kracher B."/>
            <person name="Hiruma K."/>
            <person name="Weinman A."/>
            <person name="Muench P."/>
            <person name="Garrido Oter R."/>
            <person name="Ver Loren van Themaat E."/>
            <person name="Dallerey J.-F."/>
            <person name="Damm U."/>
            <person name="Henrissat B."/>
            <person name="Lespinet O."/>
            <person name="Thon M."/>
            <person name="Kemen E."/>
            <person name="McHardy A.C."/>
            <person name="Schulze-Lefert P."/>
            <person name="O'Connell R.J."/>
        </authorList>
    </citation>
    <scope>NUCLEOTIDE SEQUENCE [LARGE SCALE GENOMIC DNA]</scope>
    <source>
        <strain evidence="5 6">MAFF 238704</strain>
    </source>
</reference>
<dbReference type="OrthoDB" id="1720422at2759"/>
<evidence type="ECO:0000256" key="2">
    <source>
        <dbReference type="ARBA" id="ARBA00022857"/>
    </source>
</evidence>
<dbReference type="PANTHER" id="PTHR43364:SF9">
    <property type="entry name" value="OXIDOREDUCTASE"/>
    <property type="match status" value="1"/>
</dbReference>
<organism evidence="5 6">
    <name type="scientific">Colletotrichum incanum</name>
    <name type="common">Soybean anthracnose fungus</name>
    <dbReference type="NCBI Taxonomy" id="1573173"/>
    <lineage>
        <taxon>Eukaryota</taxon>
        <taxon>Fungi</taxon>
        <taxon>Dikarya</taxon>
        <taxon>Ascomycota</taxon>
        <taxon>Pezizomycotina</taxon>
        <taxon>Sordariomycetes</taxon>
        <taxon>Hypocreomycetidae</taxon>
        <taxon>Glomerellales</taxon>
        <taxon>Glomerellaceae</taxon>
        <taxon>Colletotrichum</taxon>
        <taxon>Colletotrichum spaethianum species complex</taxon>
    </lineage>
</organism>
<accession>A0A166VXV3</accession>